<protein>
    <recommendedName>
        <fullName evidence="3">Lipocalin-2 1</fullName>
    </recommendedName>
</protein>
<evidence type="ECO:0000256" key="1">
    <source>
        <dbReference type="SAM" id="SignalP"/>
    </source>
</evidence>
<reference evidence="2" key="1">
    <citation type="submission" date="2014-03" db="EMBL/GenBank/DDBJ databases">
        <title>The sialotranscriptome of Amblyomma triste, Amblyomma parvum and Amblyomma cajennense ticks, uncovered by 454-based RNA-seq.</title>
        <authorList>
            <person name="Garcia G.R."/>
            <person name="Gardinassi L.G."/>
            <person name="Ribeiro J.M."/>
            <person name="Anatriello E."/>
            <person name="Ferreira B.R."/>
            <person name="Moreira H.N."/>
            <person name="Mafra C."/>
            <person name="Olegario M.M."/>
            <person name="Szabo P.J."/>
            <person name="Miranda-Santos I.K."/>
            <person name="Maruyama S.R."/>
        </authorList>
    </citation>
    <scope>NUCLEOTIDE SEQUENCE</scope>
    <source>
        <strain evidence="2">Mato Grasso do Sul</strain>
        <tissue evidence="2">Salivary glands</tissue>
    </source>
</reference>
<feature type="chain" id="PRO_5001517235" description="Lipocalin-2 1" evidence="1">
    <location>
        <begin position="19"/>
        <end position="192"/>
    </location>
</feature>
<dbReference type="SUPFAM" id="SSF50814">
    <property type="entry name" value="Lipocalins"/>
    <property type="match status" value="1"/>
</dbReference>
<dbReference type="AlphaFoldDB" id="A0A023GDS4"/>
<keyword evidence="1" id="KW-0732">Signal</keyword>
<accession>A0A023GDS4</accession>
<dbReference type="EMBL" id="GBBM01004558">
    <property type="protein sequence ID" value="JAC30860.1"/>
    <property type="molecule type" value="mRNA"/>
</dbReference>
<organism evidence="2">
    <name type="scientific">Amblyomma triste</name>
    <name type="common">Neotropical tick</name>
    <dbReference type="NCBI Taxonomy" id="251400"/>
    <lineage>
        <taxon>Eukaryota</taxon>
        <taxon>Metazoa</taxon>
        <taxon>Ecdysozoa</taxon>
        <taxon>Arthropoda</taxon>
        <taxon>Chelicerata</taxon>
        <taxon>Arachnida</taxon>
        <taxon>Acari</taxon>
        <taxon>Parasitiformes</taxon>
        <taxon>Ixodida</taxon>
        <taxon>Ixodoidea</taxon>
        <taxon>Ixodidae</taxon>
        <taxon>Amblyomminae</taxon>
        <taxon>Amblyomma</taxon>
    </lineage>
</organism>
<feature type="signal peptide" evidence="1">
    <location>
        <begin position="1"/>
        <end position="18"/>
    </location>
</feature>
<name>A0A023GDS4_AMBTT</name>
<evidence type="ECO:0008006" key="3">
    <source>
        <dbReference type="Google" id="ProtNLM"/>
    </source>
</evidence>
<sequence length="192" mass="22343">MNLFKVALFVTFVAIAFGEDATMKKLPEALRSASRIWVAFLSKESETEGGIYRCFYRLWSFSEGTTFEFDQYFKNRTVWHKVHLYGNVDQNSEGNTVFDVEKVQGTTWRRYAVEFWDADKKCGVLSYTENGAKNCELIVWENSLPQSGYQYSCETKYDKICKDFPKHSSYEGDCLPQRDEFLKEENDLASLP</sequence>
<proteinExistence type="evidence at transcript level"/>
<evidence type="ECO:0000313" key="2">
    <source>
        <dbReference type="EMBL" id="JAC30860.1"/>
    </source>
</evidence>
<dbReference type="Gene3D" id="2.40.128.20">
    <property type="match status" value="1"/>
</dbReference>
<dbReference type="InterPro" id="IPR012674">
    <property type="entry name" value="Calycin"/>
</dbReference>